<feature type="compositionally biased region" description="Pro residues" evidence="5">
    <location>
        <begin position="23"/>
        <end position="33"/>
    </location>
</feature>
<keyword evidence="2 6" id="KW-0812">Transmembrane</keyword>
<evidence type="ECO:0000256" key="3">
    <source>
        <dbReference type="ARBA" id="ARBA00022989"/>
    </source>
</evidence>
<dbReference type="Proteomes" id="UP001234581">
    <property type="component" value="Unassembled WGS sequence"/>
</dbReference>
<feature type="transmembrane region" description="Helical" evidence="6">
    <location>
        <begin position="231"/>
        <end position="250"/>
    </location>
</feature>
<feature type="region of interest" description="Disordered" evidence="5">
    <location>
        <begin position="1"/>
        <end position="57"/>
    </location>
</feature>
<feature type="compositionally biased region" description="Basic and acidic residues" evidence="5">
    <location>
        <begin position="34"/>
        <end position="53"/>
    </location>
</feature>
<comment type="caution">
    <text evidence="7">The sequence shown here is derived from an EMBL/GenBank/DDBJ whole genome shotgun (WGS) entry which is preliminary data.</text>
</comment>
<feature type="compositionally biased region" description="Low complexity" evidence="5">
    <location>
        <begin position="532"/>
        <end position="544"/>
    </location>
</feature>
<dbReference type="Pfam" id="PF11744">
    <property type="entry name" value="ALMT"/>
    <property type="match status" value="1"/>
</dbReference>
<dbReference type="EMBL" id="JARTCD010000034">
    <property type="protein sequence ID" value="KAJ8657160.1"/>
    <property type="molecule type" value="Genomic_DNA"/>
</dbReference>
<reference evidence="7 8" key="1">
    <citation type="submission" date="2023-03" db="EMBL/GenBank/DDBJ databases">
        <title>Genome sequence of Lichtheimia ornata CBS 291.66.</title>
        <authorList>
            <person name="Mohabir J.T."/>
            <person name="Shea T.P."/>
            <person name="Kurbessoian T."/>
            <person name="Berby B."/>
            <person name="Fontaine J."/>
            <person name="Livny J."/>
            <person name="Gnirke A."/>
            <person name="Stajich J.E."/>
            <person name="Cuomo C.A."/>
        </authorList>
    </citation>
    <scope>NUCLEOTIDE SEQUENCE [LARGE SCALE GENOMIC DNA]</scope>
    <source>
        <strain evidence="7">CBS 291.66</strain>
    </source>
</reference>
<evidence type="ECO:0000313" key="7">
    <source>
        <dbReference type="EMBL" id="KAJ8657160.1"/>
    </source>
</evidence>
<keyword evidence="4 6" id="KW-0472">Membrane</keyword>
<feature type="transmembrane region" description="Helical" evidence="6">
    <location>
        <begin position="166"/>
        <end position="184"/>
    </location>
</feature>
<proteinExistence type="predicted"/>
<dbReference type="InterPro" id="IPR020966">
    <property type="entry name" value="ALMT"/>
</dbReference>
<dbReference type="AlphaFoldDB" id="A0AAD7V1K1"/>
<evidence type="ECO:0000256" key="2">
    <source>
        <dbReference type="ARBA" id="ARBA00022692"/>
    </source>
</evidence>
<accession>A0AAD7V1K1</accession>
<feature type="transmembrane region" description="Helical" evidence="6">
    <location>
        <begin position="87"/>
        <end position="108"/>
    </location>
</feature>
<evidence type="ECO:0000256" key="1">
    <source>
        <dbReference type="ARBA" id="ARBA00004141"/>
    </source>
</evidence>
<keyword evidence="8" id="KW-1185">Reference proteome</keyword>
<feature type="transmembrane region" description="Helical" evidence="6">
    <location>
        <begin position="140"/>
        <end position="160"/>
    </location>
</feature>
<sequence>MATTNHYPHGSTGVRLSSSPPNNNIPPPPPPPPPHDRYYHHEDQQQQAEKENADPNNKATAAALIKQKMHSLCNWIQHQLACNDNRYAFQMGVAYIVATLFVVVPAISQVAPNSFWIGVSVVTVLDNTVGGFLSLSIQRMIGTVIGGGLSIIVMTISRAIYPEWEISATVLLCALMFCQVFIIARIKLRPNMNYAGGIGLLTTVVILLSGYQDLTHDKLSASAELAFWRGLDLVIGIVIAMLASLCIFPLKARYTMRKNLGESLEEAADLFERVTVYCLDLTKNDNHHLTETLKPPPPLAKKDTTISIDMPFPPQPLPLPSQQINHDMEIWNHELFNDLCDKAFKVLTRLQTEATRLRSVSKEYYLQVPFHLLCGRGRERCRRVLRRTKQYSESIDAMKRIVWSLVSFRLLLPLLKLDNNQAVHDRMVPTKATLQNFEDSLWVMRRLGEMLKDTRRKLSEESEWSMIQCRVENGTIQIQRELLQTIEMSKSSHSVDGLKLLSYYGFLVRCATIWQGLERVVQELGPQHRPLSTAPSSVSFPSSSGDTLHAQE</sequence>
<feature type="region of interest" description="Disordered" evidence="5">
    <location>
        <begin position="528"/>
        <end position="552"/>
    </location>
</feature>
<evidence type="ECO:0000256" key="4">
    <source>
        <dbReference type="ARBA" id="ARBA00023136"/>
    </source>
</evidence>
<feature type="transmembrane region" description="Helical" evidence="6">
    <location>
        <begin position="191"/>
        <end position="211"/>
    </location>
</feature>
<evidence type="ECO:0000313" key="8">
    <source>
        <dbReference type="Proteomes" id="UP001234581"/>
    </source>
</evidence>
<evidence type="ECO:0000256" key="5">
    <source>
        <dbReference type="SAM" id="MobiDB-lite"/>
    </source>
</evidence>
<comment type="subcellular location">
    <subcellularLocation>
        <location evidence="1">Membrane</location>
        <topology evidence="1">Multi-pass membrane protein</topology>
    </subcellularLocation>
</comment>
<dbReference type="GO" id="GO:0016020">
    <property type="term" value="C:membrane"/>
    <property type="evidence" value="ECO:0007669"/>
    <property type="project" value="UniProtKB-SubCell"/>
</dbReference>
<dbReference type="RefSeq" id="XP_058342073.1">
    <property type="nucleotide sequence ID" value="XM_058487258.1"/>
</dbReference>
<dbReference type="PANTHER" id="PTHR47804:SF3">
    <property type="entry name" value="PROTEIN BRE4"/>
    <property type="match status" value="1"/>
</dbReference>
<dbReference type="PANTHER" id="PTHR47804">
    <property type="entry name" value="60S RIBOSOMAL PROTEIN L19"/>
    <property type="match status" value="1"/>
</dbReference>
<dbReference type="GeneID" id="83214649"/>
<organism evidence="7 8">
    <name type="scientific">Lichtheimia ornata</name>
    <dbReference type="NCBI Taxonomy" id="688661"/>
    <lineage>
        <taxon>Eukaryota</taxon>
        <taxon>Fungi</taxon>
        <taxon>Fungi incertae sedis</taxon>
        <taxon>Mucoromycota</taxon>
        <taxon>Mucoromycotina</taxon>
        <taxon>Mucoromycetes</taxon>
        <taxon>Mucorales</taxon>
        <taxon>Lichtheimiaceae</taxon>
        <taxon>Lichtheimia</taxon>
    </lineage>
</organism>
<name>A0AAD7V1K1_9FUNG</name>
<dbReference type="InterPro" id="IPR052430">
    <property type="entry name" value="IVT-Associated"/>
</dbReference>
<evidence type="ECO:0000256" key="6">
    <source>
        <dbReference type="SAM" id="Phobius"/>
    </source>
</evidence>
<gene>
    <name evidence="7" type="ORF">O0I10_007240</name>
</gene>
<protein>
    <submittedName>
        <fullName evidence="7">Uncharacterized protein</fullName>
    </submittedName>
</protein>
<feature type="transmembrane region" description="Helical" evidence="6">
    <location>
        <begin position="114"/>
        <end position="133"/>
    </location>
</feature>
<dbReference type="GO" id="GO:0015743">
    <property type="term" value="P:malate transport"/>
    <property type="evidence" value="ECO:0007669"/>
    <property type="project" value="InterPro"/>
</dbReference>
<keyword evidence="3 6" id="KW-1133">Transmembrane helix</keyword>